<dbReference type="InterPro" id="IPR006240">
    <property type="entry name" value="CysQ"/>
</dbReference>
<accession>A0A1C4GXI9</accession>
<dbReference type="Pfam" id="PF00459">
    <property type="entry name" value="Inositol_P"/>
    <property type="match status" value="1"/>
</dbReference>
<dbReference type="InterPro" id="IPR050725">
    <property type="entry name" value="CysQ/Inositol_MonoPase"/>
</dbReference>
<evidence type="ECO:0000256" key="5">
    <source>
        <dbReference type="PIRSR" id="PIRSR600760-2"/>
    </source>
</evidence>
<protein>
    <recommendedName>
        <fullName evidence="4">3'(2'),5'-bisphosphate nucleotidase CysQ</fullName>
        <ecNumber evidence="4">3.1.3.7</ecNumber>
    </recommendedName>
    <alternativeName>
        <fullName evidence="4">3'(2'),5-bisphosphonucleoside 3'(2')-phosphohydrolase</fullName>
    </alternativeName>
    <alternativeName>
        <fullName evidence="4">3'-phosphoadenosine 5'-phosphate phosphatase</fullName>
        <shortName evidence="4">PAP phosphatase</shortName>
    </alternativeName>
</protein>
<feature type="binding site" evidence="4">
    <location>
        <position position="226"/>
    </location>
    <ligand>
        <name>Mg(2+)</name>
        <dbReference type="ChEBI" id="CHEBI:18420"/>
        <label>2</label>
    </ligand>
</feature>
<comment type="similarity">
    <text evidence="4">Belongs to the inositol monophosphatase superfamily. CysQ family.</text>
</comment>
<gene>
    <name evidence="4" type="primary">cysQ</name>
    <name evidence="6" type="ORF">GA0116959_11360</name>
</gene>
<dbReference type="PANTHER" id="PTHR43028">
    <property type="entry name" value="3'(2'),5'-BISPHOSPHATE NUCLEOTIDASE 1"/>
    <property type="match status" value="1"/>
</dbReference>
<dbReference type="GO" id="GO:0008441">
    <property type="term" value="F:3'(2'),5'-bisphosphate nucleotidase activity"/>
    <property type="evidence" value="ECO:0007669"/>
    <property type="project" value="UniProtKB-UniRule"/>
</dbReference>
<feature type="binding site" evidence="4">
    <location>
        <position position="98"/>
    </location>
    <ligand>
        <name>Mg(2+)</name>
        <dbReference type="ChEBI" id="CHEBI:18420"/>
        <label>2</label>
    </ligand>
</feature>
<keyword evidence="4" id="KW-0378">Hydrolase</keyword>
<dbReference type="Gene3D" id="3.40.190.80">
    <property type="match status" value="1"/>
</dbReference>
<comment type="subcellular location">
    <subcellularLocation>
        <location evidence="4">Cell inner membrane</location>
        <topology evidence="4">Peripheral membrane protein</topology>
        <orientation evidence="4">Cytoplasmic side</orientation>
    </subcellularLocation>
</comment>
<feature type="binding site" evidence="4">
    <location>
        <position position="95"/>
    </location>
    <ligand>
        <name>Mg(2+)</name>
        <dbReference type="ChEBI" id="CHEBI:18420"/>
        <label>2</label>
    </ligand>
</feature>
<dbReference type="GO" id="GO:0000287">
    <property type="term" value="F:magnesium ion binding"/>
    <property type="evidence" value="ECO:0007669"/>
    <property type="project" value="UniProtKB-UniRule"/>
</dbReference>
<dbReference type="InterPro" id="IPR000760">
    <property type="entry name" value="Inositol_monophosphatase-like"/>
</dbReference>
<feature type="binding site" evidence="4">
    <location>
        <begin position="97"/>
        <end position="100"/>
    </location>
    <ligand>
        <name>substrate</name>
    </ligand>
</feature>
<dbReference type="CDD" id="cd01638">
    <property type="entry name" value="CysQ"/>
    <property type="match status" value="1"/>
</dbReference>
<dbReference type="RefSeq" id="WP_092720807.1">
    <property type="nucleotide sequence ID" value="NZ_FMBK01000013.1"/>
</dbReference>
<dbReference type="EC" id="3.1.3.7" evidence="4"/>
<dbReference type="OrthoDB" id="9785695at2"/>
<feature type="binding site" evidence="5">
    <location>
        <position position="98"/>
    </location>
    <ligand>
        <name>Mg(2+)</name>
        <dbReference type="ChEBI" id="CHEBI:18420"/>
        <label>1</label>
        <note>catalytic</note>
    </ligand>
</feature>
<feature type="binding site" evidence="4">
    <location>
        <position position="95"/>
    </location>
    <ligand>
        <name>Mg(2+)</name>
        <dbReference type="ChEBI" id="CHEBI:18420"/>
        <label>1</label>
    </ligand>
</feature>
<comment type="catalytic activity">
    <reaction evidence="1 4">
        <text>adenosine 3',5'-bisphosphate + H2O = AMP + phosphate</text>
        <dbReference type="Rhea" id="RHEA:10040"/>
        <dbReference type="ChEBI" id="CHEBI:15377"/>
        <dbReference type="ChEBI" id="CHEBI:43474"/>
        <dbReference type="ChEBI" id="CHEBI:58343"/>
        <dbReference type="ChEBI" id="CHEBI:456215"/>
        <dbReference type="EC" id="3.1.3.7"/>
    </reaction>
</comment>
<dbReference type="SUPFAM" id="SSF56655">
    <property type="entry name" value="Carbohydrate phosphatase"/>
    <property type="match status" value="1"/>
</dbReference>
<reference evidence="6 7" key="1">
    <citation type="submission" date="2016-08" db="EMBL/GenBank/DDBJ databases">
        <authorList>
            <person name="Seilhamer J.J."/>
        </authorList>
    </citation>
    <scope>NUCLEOTIDE SEQUENCE [LARGE SCALE GENOMIC DNA]</scope>
    <source>
        <strain evidence="6 7">ANC 4874</strain>
    </source>
</reference>
<feature type="binding site" evidence="5">
    <location>
        <position position="226"/>
    </location>
    <ligand>
        <name>Mg(2+)</name>
        <dbReference type="ChEBI" id="CHEBI:18420"/>
        <label>1</label>
        <note>catalytic</note>
    </ligand>
</feature>
<feature type="binding site" evidence="5">
    <location>
        <position position="95"/>
    </location>
    <ligand>
        <name>Mg(2+)</name>
        <dbReference type="ChEBI" id="CHEBI:18420"/>
        <label>1</label>
        <note>catalytic</note>
    </ligand>
</feature>
<dbReference type="PANTHER" id="PTHR43028:SF5">
    <property type="entry name" value="3'(2'),5'-BISPHOSPHATE NUCLEOTIDASE 1"/>
    <property type="match status" value="1"/>
</dbReference>
<dbReference type="PROSITE" id="PS51257">
    <property type="entry name" value="PROKAR_LIPOPROTEIN"/>
    <property type="match status" value="1"/>
</dbReference>
<keyword evidence="3 4" id="KW-0460">Magnesium</keyword>
<feature type="binding site" evidence="4">
    <location>
        <position position="78"/>
    </location>
    <ligand>
        <name>substrate</name>
    </ligand>
</feature>
<feature type="binding site" evidence="5">
    <location>
        <position position="97"/>
    </location>
    <ligand>
        <name>Mg(2+)</name>
        <dbReference type="ChEBI" id="CHEBI:18420"/>
        <label>1</label>
        <note>catalytic</note>
    </ligand>
</feature>
<sequence>MFRTTTAPQDALILQLIPIVTQACEILRAEYRAYCSGVAFDIEKKSDHSPVTQADYRVNEFIVAELRRNFPDIPVLSEEGNNTQRKQWQTFWLLDPLDGTKEFLHKRPEFTINLSLVEGAQTTFAILAIPEEQTLYICSKQGVPLKFEIKNQRWGSYVEDQATTTAIQIGLSQSDQGKTQYAKYVKILKKSFEIVEFKAGSAYKFCMILEGKIDIYPRFHPTSEWDTSAGQCLLERIGGGLVSLQGKDFQYNQRDSLLNKGFIAFKTIEMKKIAFQALRLMANNE</sequence>
<feature type="binding site" evidence="4">
    <location>
        <position position="78"/>
    </location>
    <ligand>
        <name>Mg(2+)</name>
        <dbReference type="ChEBI" id="CHEBI:18420"/>
        <label>1</label>
    </ligand>
</feature>
<dbReference type="GO" id="GO:0005886">
    <property type="term" value="C:plasma membrane"/>
    <property type="evidence" value="ECO:0007669"/>
    <property type="project" value="UniProtKB-SubCell"/>
</dbReference>
<keyword evidence="4" id="KW-0472">Membrane</keyword>
<evidence type="ECO:0000256" key="2">
    <source>
        <dbReference type="ARBA" id="ARBA00022723"/>
    </source>
</evidence>
<dbReference type="PRINTS" id="PR00377">
    <property type="entry name" value="IMPHPHTASES"/>
</dbReference>
<dbReference type="HAMAP" id="MF_02095">
    <property type="entry name" value="CysQ"/>
    <property type="match status" value="1"/>
</dbReference>
<name>A0A1C4GXI9_9GAMM</name>
<feature type="binding site" evidence="4">
    <location>
        <position position="226"/>
    </location>
    <ligand>
        <name>substrate</name>
    </ligand>
</feature>
<dbReference type="Proteomes" id="UP000243661">
    <property type="component" value="Unassembled WGS sequence"/>
</dbReference>
<evidence type="ECO:0000256" key="3">
    <source>
        <dbReference type="ARBA" id="ARBA00022842"/>
    </source>
</evidence>
<keyword evidence="2 4" id="KW-0479">Metal-binding</keyword>
<evidence type="ECO:0000256" key="1">
    <source>
        <dbReference type="ARBA" id="ARBA00001625"/>
    </source>
</evidence>
<proteinExistence type="inferred from homology"/>
<feature type="binding site" evidence="4">
    <location>
        <position position="97"/>
    </location>
    <ligand>
        <name>Mg(2+)</name>
        <dbReference type="ChEBI" id="CHEBI:18420"/>
        <label>1</label>
    </ligand>
</feature>
<dbReference type="InterPro" id="IPR020583">
    <property type="entry name" value="Inositol_monoP_metal-BS"/>
</dbReference>
<comment type="function">
    <text evidence="4">Converts adenosine-3',5'-bisphosphate (PAP) to AMP.</text>
</comment>
<keyword evidence="4" id="KW-1003">Cell membrane</keyword>
<dbReference type="EMBL" id="FMBK01000013">
    <property type="protein sequence ID" value="SCC72906.1"/>
    <property type="molecule type" value="Genomic_DNA"/>
</dbReference>
<evidence type="ECO:0000313" key="6">
    <source>
        <dbReference type="EMBL" id="SCC72906.1"/>
    </source>
</evidence>
<keyword evidence="4" id="KW-0997">Cell inner membrane</keyword>
<evidence type="ECO:0000256" key="4">
    <source>
        <dbReference type="HAMAP-Rule" id="MF_02095"/>
    </source>
</evidence>
<dbReference type="GO" id="GO:0050427">
    <property type="term" value="P:3'-phosphoadenosine 5'-phosphosulfate metabolic process"/>
    <property type="evidence" value="ECO:0007669"/>
    <property type="project" value="TreeGrafter"/>
</dbReference>
<comment type="cofactor">
    <cofactor evidence="4 5">
        <name>Mg(2+)</name>
        <dbReference type="ChEBI" id="CHEBI:18420"/>
    </cofactor>
</comment>
<dbReference type="PROSITE" id="PS00629">
    <property type="entry name" value="IMP_1"/>
    <property type="match status" value="1"/>
</dbReference>
<feature type="binding site" evidence="5">
    <location>
        <position position="78"/>
    </location>
    <ligand>
        <name>Mg(2+)</name>
        <dbReference type="ChEBI" id="CHEBI:18420"/>
        <label>1</label>
        <note>catalytic</note>
    </ligand>
</feature>
<evidence type="ECO:0000313" key="7">
    <source>
        <dbReference type="Proteomes" id="UP000243661"/>
    </source>
</evidence>
<organism evidence="6 7">
    <name type="scientific">Acinetobacter albensis</name>
    <dbReference type="NCBI Taxonomy" id="1673609"/>
    <lineage>
        <taxon>Bacteria</taxon>
        <taxon>Pseudomonadati</taxon>
        <taxon>Pseudomonadota</taxon>
        <taxon>Gammaproteobacteria</taxon>
        <taxon>Moraxellales</taxon>
        <taxon>Moraxellaceae</taxon>
        <taxon>Acinetobacter</taxon>
    </lineage>
</organism>
<dbReference type="GO" id="GO:0000103">
    <property type="term" value="P:sulfate assimilation"/>
    <property type="evidence" value="ECO:0007669"/>
    <property type="project" value="TreeGrafter"/>
</dbReference>
<dbReference type="AlphaFoldDB" id="A0A1C4GXI9"/>
<dbReference type="Gene3D" id="3.30.540.10">
    <property type="entry name" value="Fructose-1,6-Bisphosphatase, subunit A, domain 1"/>
    <property type="match status" value="1"/>
</dbReference>